<evidence type="ECO:0000256" key="6">
    <source>
        <dbReference type="SAM" id="SignalP"/>
    </source>
</evidence>
<keyword evidence="3 6" id="KW-0732">Signal</keyword>
<dbReference type="PANTHER" id="PTHR42953:SF3">
    <property type="entry name" value="HIGH-AFFINITY ZINC UPTAKE SYSTEM PROTEIN ZNUA"/>
    <property type="match status" value="1"/>
</dbReference>
<evidence type="ECO:0000256" key="4">
    <source>
        <dbReference type="SAM" id="Coils"/>
    </source>
</evidence>
<dbReference type="PROSITE" id="PS51257">
    <property type="entry name" value="PROKAR_LIPOPROTEIN"/>
    <property type="match status" value="1"/>
</dbReference>
<keyword evidence="8" id="KW-1185">Reference proteome</keyword>
<feature type="region of interest" description="Disordered" evidence="5">
    <location>
        <begin position="134"/>
        <end position="159"/>
    </location>
</feature>
<dbReference type="PANTHER" id="PTHR42953">
    <property type="entry name" value="HIGH-AFFINITY ZINC UPTAKE SYSTEM PROTEIN ZNUA-RELATED"/>
    <property type="match status" value="1"/>
</dbReference>
<keyword evidence="2" id="KW-0813">Transport</keyword>
<dbReference type="InterPro" id="IPR050492">
    <property type="entry name" value="Bact_metal-bind_prot9"/>
</dbReference>
<comment type="similarity">
    <text evidence="1">Belongs to the bacterial solute-binding protein 9 family.</text>
</comment>
<proteinExistence type="inferred from homology"/>
<dbReference type="EMBL" id="JAUHJR010000015">
    <property type="protein sequence ID" value="MDN4163523.1"/>
    <property type="molecule type" value="Genomic_DNA"/>
</dbReference>
<dbReference type="RefSeq" id="WP_300962839.1">
    <property type="nucleotide sequence ID" value="NZ_JAUHJR010000015.1"/>
</dbReference>
<evidence type="ECO:0000256" key="3">
    <source>
        <dbReference type="ARBA" id="ARBA00022729"/>
    </source>
</evidence>
<evidence type="ECO:0000256" key="5">
    <source>
        <dbReference type="SAM" id="MobiDB-lite"/>
    </source>
</evidence>
<feature type="chain" id="PRO_5047217504" evidence="6">
    <location>
        <begin position="25"/>
        <end position="324"/>
    </location>
</feature>
<gene>
    <name evidence="7" type="ORF">QWY29_19290</name>
</gene>
<keyword evidence="4" id="KW-0175">Coiled coil</keyword>
<dbReference type="Gene3D" id="3.40.50.1980">
    <property type="entry name" value="Nitrogenase molybdenum iron protein domain"/>
    <property type="match status" value="2"/>
</dbReference>
<evidence type="ECO:0000256" key="2">
    <source>
        <dbReference type="ARBA" id="ARBA00022448"/>
    </source>
</evidence>
<dbReference type="SUPFAM" id="SSF53807">
    <property type="entry name" value="Helical backbone' metal receptor"/>
    <property type="match status" value="1"/>
</dbReference>
<feature type="coiled-coil region" evidence="4">
    <location>
        <begin position="185"/>
        <end position="212"/>
    </location>
</feature>
<evidence type="ECO:0000313" key="7">
    <source>
        <dbReference type="EMBL" id="MDN4163523.1"/>
    </source>
</evidence>
<comment type="caution">
    <text evidence="7">The sequence shown here is derived from an EMBL/GenBank/DDBJ whole genome shotgun (WGS) entry which is preliminary data.</text>
</comment>
<feature type="signal peptide" evidence="6">
    <location>
        <begin position="1"/>
        <end position="24"/>
    </location>
</feature>
<protein>
    <submittedName>
        <fullName evidence="7">Metal ABC transporter substrate-binding protein</fullName>
    </submittedName>
</protein>
<dbReference type="Pfam" id="PF01297">
    <property type="entry name" value="ZnuA"/>
    <property type="match status" value="1"/>
</dbReference>
<reference evidence="7" key="1">
    <citation type="submission" date="2023-06" db="EMBL/GenBank/DDBJ databases">
        <title>Draft genome sequence of Nocardioides sp. SOB72.</title>
        <authorList>
            <person name="Zhang G."/>
        </authorList>
    </citation>
    <scope>NUCLEOTIDE SEQUENCE</scope>
    <source>
        <strain evidence="7">SOB72</strain>
    </source>
</reference>
<dbReference type="Proteomes" id="UP001168537">
    <property type="component" value="Unassembled WGS sequence"/>
</dbReference>
<accession>A0ABT8EZE6</accession>
<evidence type="ECO:0000256" key="1">
    <source>
        <dbReference type="ARBA" id="ARBA00011028"/>
    </source>
</evidence>
<name>A0ABT8EZE6_9ACTN</name>
<dbReference type="InterPro" id="IPR006127">
    <property type="entry name" value="ZnuA-like"/>
</dbReference>
<organism evidence="7 8">
    <name type="scientific">Nocardioides abyssi</name>
    <dbReference type="NCBI Taxonomy" id="3058370"/>
    <lineage>
        <taxon>Bacteria</taxon>
        <taxon>Bacillati</taxon>
        <taxon>Actinomycetota</taxon>
        <taxon>Actinomycetes</taxon>
        <taxon>Propionibacteriales</taxon>
        <taxon>Nocardioidaceae</taxon>
        <taxon>Nocardioides</taxon>
    </lineage>
</organism>
<sequence>MPLRRRAVPALAALGALTLGPALGGCAALTGEDETASGDGARTVAAALYPLAYVAGRVAGDAVDVENLTSAGGEPHDLELGLRETALVTDAALVLHVSGLQPAVDAAVAENATGEVLDAADVVDLLLVEDGHADHAHGEGEGEGGDHEGHDHGDHDPHFWLDPLRMADLGDAVADRLADLDPDEAESFRANAADLRIELEQLDEEYAAGLADCATDTVVTNHDAFGYLAKYGLDLVSITGLSPDAEPSPAALADLQELIREEGVTTVFSETLVSPKTAEVLADDAGVRTAVLDTVEGLADDTADEDYGSLMRRNLAALQEANRC</sequence>
<evidence type="ECO:0000313" key="8">
    <source>
        <dbReference type="Proteomes" id="UP001168537"/>
    </source>
</evidence>